<reference evidence="3" key="1">
    <citation type="journal article" date="2017" name="Nat. Microbiol.">
        <title>Global analysis of biosynthetic gene clusters reveals vast potential of secondary metabolite production in Penicillium species.</title>
        <authorList>
            <person name="Nielsen J.C."/>
            <person name="Grijseels S."/>
            <person name="Prigent S."/>
            <person name="Ji B."/>
            <person name="Dainat J."/>
            <person name="Nielsen K.F."/>
            <person name="Frisvad J.C."/>
            <person name="Workman M."/>
            <person name="Nielsen J."/>
        </authorList>
    </citation>
    <scope>NUCLEOTIDE SEQUENCE [LARGE SCALE GENOMIC DNA]</scope>
    <source>
        <strain evidence="3">IBT 13039</strain>
    </source>
</reference>
<feature type="non-terminal residue" evidence="2">
    <location>
        <position position="1"/>
    </location>
</feature>
<proteinExistence type="predicted"/>
<dbReference type="AlphaFoldDB" id="A0A1V6VH05"/>
<evidence type="ECO:0000256" key="1">
    <source>
        <dbReference type="ARBA" id="ARBA00011353"/>
    </source>
</evidence>
<evidence type="ECO:0000313" key="2">
    <source>
        <dbReference type="EMBL" id="OQE49947.1"/>
    </source>
</evidence>
<accession>A0A1V6VH05</accession>
<dbReference type="SUPFAM" id="SSF54160">
    <property type="entry name" value="Chromo domain-like"/>
    <property type="match status" value="1"/>
</dbReference>
<evidence type="ECO:0000313" key="3">
    <source>
        <dbReference type="Proteomes" id="UP000191691"/>
    </source>
</evidence>
<dbReference type="InterPro" id="IPR016197">
    <property type="entry name" value="Chromo-like_dom_sf"/>
</dbReference>
<name>A0A1V6VH05_PENNA</name>
<dbReference type="Proteomes" id="UP000191691">
    <property type="component" value="Unassembled WGS sequence"/>
</dbReference>
<protein>
    <submittedName>
        <fullName evidence="2">Uncharacterized protein</fullName>
    </submittedName>
</protein>
<keyword evidence="3" id="KW-1185">Reference proteome</keyword>
<gene>
    <name evidence="2" type="ORF">PENNAL_c0533G07021</name>
</gene>
<comment type="caution">
    <text evidence="2">The sequence shown here is derived from an EMBL/GenBank/DDBJ whole genome shotgun (WGS) entry which is preliminary data.</text>
</comment>
<comment type="subunit">
    <text evidence="1">Component of the NuA4 histone acetyltransferase complex.</text>
</comment>
<dbReference type="EMBL" id="MOOB01000533">
    <property type="protein sequence ID" value="OQE49947.1"/>
    <property type="molecule type" value="Genomic_DNA"/>
</dbReference>
<sequence length="42" mass="4817">VVHDAQPPPIVVDNESEWEVEEILATRTQKVGRGHRREVLVK</sequence>
<organism evidence="2 3">
    <name type="scientific">Penicillium nalgiovense</name>
    <dbReference type="NCBI Taxonomy" id="60175"/>
    <lineage>
        <taxon>Eukaryota</taxon>
        <taxon>Fungi</taxon>
        <taxon>Dikarya</taxon>
        <taxon>Ascomycota</taxon>
        <taxon>Pezizomycotina</taxon>
        <taxon>Eurotiomycetes</taxon>
        <taxon>Eurotiomycetidae</taxon>
        <taxon>Eurotiales</taxon>
        <taxon>Aspergillaceae</taxon>
        <taxon>Penicillium</taxon>
    </lineage>
</organism>